<sequence length="62" mass="7041">MGHRARGPLDPTRRSLFPRHERRHPLCALHVKVTGLMFRAVTKVSAAVGMWSYKLGMDGEVR</sequence>
<organism evidence="1 2">
    <name type="scientific">Ancylostoma caninum</name>
    <name type="common">Dog hookworm</name>
    <dbReference type="NCBI Taxonomy" id="29170"/>
    <lineage>
        <taxon>Eukaryota</taxon>
        <taxon>Metazoa</taxon>
        <taxon>Ecdysozoa</taxon>
        <taxon>Nematoda</taxon>
        <taxon>Chromadorea</taxon>
        <taxon>Rhabditida</taxon>
        <taxon>Rhabditina</taxon>
        <taxon>Rhabditomorpha</taxon>
        <taxon>Strongyloidea</taxon>
        <taxon>Ancylostomatidae</taxon>
        <taxon>Ancylostomatinae</taxon>
        <taxon>Ancylostoma</taxon>
    </lineage>
</organism>
<evidence type="ECO:0000313" key="2">
    <source>
        <dbReference type="Proteomes" id="UP000252519"/>
    </source>
</evidence>
<dbReference type="Proteomes" id="UP000252519">
    <property type="component" value="Unassembled WGS sequence"/>
</dbReference>
<comment type="caution">
    <text evidence="1">The sequence shown here is derived from an EMBL/GenBank/DDBJ whole genome shotgun (WGS) entry which is preliminary data.</text>
</comment>
<keyword evidence="2" id="KW-1185">Reference proteome</keyword>
<reference evidence="1 2" key="1">
    <citation type="submission" date="2014-10" db="EMBL/GenBank/DDBJ databases">
        <title>Draft genome of the hookworm Ancylostoma caninum.</title>
        <authorList>
            <person name="Mitreva M."/>
        </authorList>
    </citation>
    <scope>NUCLEOTIDE SEQUENCE [LARGE SCALE GENOMIC DNA]</scope>
    <source>
        <strain evidence="1 2">Baltimore</strain>
    </source>
</reference>
<protein>
    <submittedName>
        <fullName evidence="1">Uncharacterized protein</fullName>
    </submittedName>
</protein>
<gene>
    <name evidence="1" type="ORF">ANCCAN_21157</name>
</gene>
<evidence type="ECO:0000313" key="1">
    <source>
        <dbReference type="EMBL" id="RCN33018.1"/>
    </source>
</evidence>
<dbReference type="AlphaFoldDB" id="A0A368FND3"/>
<proteinExistence type="predicted"/>
<dbReference type="EMBL" id="JOJR01000988">
    <property type="protein sequence ID" value="RCN33018.1"/>
    <property type="molecule type" value="Genomic_DNA"/>
</dbReference>
<name>A0A368FND3_ANCCA</name>
<accession>A0A368FND3</accession>